<feature type="domain" description="ABC transporter" evidence="5">
    <location>
        <begin position="245"/>
        <end position="480"/>
    </location>
</feature>
<evidence type="ECO:0000256" key="1">
    <source>
        <dbReference type="ARBA" id="ARBA00022448"/>
    </source>
</evidence>
<keyword evidence="4" id="KW-0812">Transmembrane</keyword>
<sequence length="497" mass="56952">MKFLTLSICSLGCITSGIGLNQITQQIQSNFQTLKQDEFMKTTSPSDFSSWNLIYSSGSLSYLRKTISQIQLMPEPTLAKIDSQAQNSGSMITSSLAYLPKLKNLLNSFFKDLDWKTLIEPETINSGEQEQQQQIYQHFAPFKEKFFSFNNWIEIGIFGLIIESIFTISLIASIFFIFLDRKLNKKEKIKWILFYSITNIFGWAYLRFLRVKLLRLAGKQIYKPQIQNKSNSYQFLSSDNSKSEIVLSNLSFSKADYKILKNINLKLKKGEFYSIIGPNGAGKTTLLKNIGGILESSSGKVQVGGKPIQLIPRKSLWQRVVYIPQELEIQPDTPIYDFLLYSRFIFLKRTQKATAEDHLKVLEAMKKCGLEDFRYSRMGELSGGQRQKVILASIMIKEAEIILLDEPTTHLDIENKIFLISFFKELKDSKKIVIANLHNFAEISQLSSQIIAIKNGILQKFSKTGKVLKPKFLNELYDLDLSESKWERILNSSLIGY</sequence>
<keyword evidence="4" id="KW-0472">Membrane</keyword>
<evidence type="ECO:0000259" key="5">
    <source>
        <dbReference type="PROSITE" id="PS50893"/>
    </source>
</evidence>
<keyword evidence="3" id="KW-0067">ATP-binding</keyword>
<dbReference type="Gene3D" id="3.40.50.300">
    <property type="entry name" value="P-loop containing nucleotide triphosphate hydrolases"/>
    <property type="match status" value="1"/>
</dbReference>
<dbReference type="InterPro" id="IPR003439">
    <property type="entry name" value="ABC_transporter-like_ATP-bd"/>
</dbReference>
<keyword evidence="2" id="KW-0547">Nucleotide-binding</keyword>
<dbReference type="PANTHER" id="PTHR42734">
    <property type="entry name" value="METAL TRANSPORT SYSTEM ATP-BINDING PROTEIN TM_0124-RELATED"/>
    <property type="match status" value="1"/>
</dbReference>
<evidence type="ECO:0000313" key="7">
    <source>
        <dbReference type="Proteomes" id="UP000018745"/>
    </source>
</evidence>
<dbReference type="InterPro" id="IPR003593">
    <property type="entry name" value="AAA+_ATPase"/>
</dbReference>
<dbReference type="InterPro" id="IPR017871">
    <property type="entry name" value="ABC_transporter-like_CS"/>
</dbReference>
<name>A0ABM5P164_9MOLU</name>
<dbReference type="InterPro" id="IPR050153">
    <property type="entry name" value="Metal_Ion_Import_ABC"/>
</dbReference>
<proteinExistence type="predicted"/>
<evidence type="ECO:0000256" key="3">
    <source>
        <dbReference type="ARBA" id="ARBA00022840"/>
    </source>
</evidence>
<dbReference type="SMART" id="SM00382">
    <property type="entry name" value="AAA"/>
    <property type="match status" value="1"/>
</dbReference>
<feature type="transmembrane region" description="Helical" evidence="4">
    <location>
        <begin position="191"/>
        <end position="209"/>
    </location>
</feature>
<reference evidence="6 7" key="1">
    <citation type="journal article" date="2014" name="Genome Announc.">
        <title>Complete Genome Sequence of Mycoplasma ovis Strain Michigan, a Hemoplasma of Sheep with Two Distinct 16S rRNA Genes.</title>
        <authorList>
            <person name="Deshuillers P.L."/>
            <person name="Santos A.P."/>
            <person name="do Nascimento N.C."/>
            <person name="Hampel J.A."/>
            <person name="Bergin I.L."/>
            <person name="Dyson M.C."/>
            <person name="Messick J.B."/>
        </authorList>
    </citation>
    <scope>NUCLEOTIDE SEQUENCE [LARGE SCALE GENOMIC DNA]</scope>
    <source>
        <strain evidence="6 7">Michigan</strain>
    </source>
</reference>
<dbReference type="PROSITE" id="PS50893">
    <property type="entry name" value="ABC_TRANSPORTER_2"/>
    <property type="match status" value="1"/>
</dbReference>
<evidence type="ECO:0000256" key="4">
    <source>
        <dbReference type="SAM" id="Phobius"/>
    </source>
</evidence>
<dbReference type="SUPFAM" id="SSF52540">
    <property type="entry name" value="P-loop containing nucleoside triphosphate hydrolases"/>
    <property type="match status" value="1"/>
</dbReference>
<evidence type="ECO:0000313" key="6">
    <source>
        <dbReference type="EMBL" id="AHC40183.1"/>
    </source>
</evidence>
<keyword evidence="1" id="KW-0813">Transport</keyword>
<keyword evidence="4" id="KW-1133">Transmembrane helix</keyword>
<dbReference type="InterPro" id="IPR027417">
    <property type="entry name" value="P-loop_NTPase"/>
</dbReference>
<evidence type="ECO:0000256" key="2">
    <source>
        <dbReference type="ARBA" id="ARBA00022741"/>
    </source>
</evidence>
<dbReference type="CDD" id="cd03214">
    <property type="entry name" value="ABC_Iron-Siderophores_B12_Hemin"/>
    <property type="match status" value="1"/>
</dbReference>
<gene>
    <name evidence="6" type="ORF">OVS_01140</name>
</gene>
<feature type="transmembrane region" description="Helical" evidence="4">
    <location>
        <begin position="155"/>
        <end position="179"/>
    </location>
</feature>
<dbReference type="Proteomes" id="UP000018745">
    <property type="component" value="Chromosome"/>
</dbReference>
<accession>A0ABM5P164</accession>
<organism evidence="6 7">
    <name type="scientific">Mycoplasma ovis str. Michigan</name>
    <dbReference type="NCBI Taxonomy" id="1415773"/>
    <lineage>
        <taxon>Bacteria</taxon>
        <taxon>Bacillati</taxon>
        <taxon>Mycoplasmatota</taxon>
        <taxon>Mollicutes</taxon>
        <taxon>Mycoplasmataceae</taxon>
        <taxon>Mycoplasma</taxon>
    </lineage>
</organism>
<keyword evidence="7" id="KW-1185">Reference proteome</keyword>
<dbReference type="RefSeq" id="WP_024071016.1">
    <property type="nucleotide sequence ID" value="NC_023062.1"/>
</dbReference>
<dbReference type="Pfam" id="PF00005">
    <property type="entry name" value="ABC_tran"/>
    <property type="match status" value="1"/>
</dbReference>
<dbReference type="PANTHER" id="PTHR42734:SF20">
    <property type="entry name" value="ABC-TYPE IRON(III)-SIDEROPHORE TRANSPORT SYSTEM, ATPASE COMPONENT"/>
    <property type="match status" value="1"/>
</dbReference>
<protein>
    <recommendedName>
        <fullName evidence="5">ABC transporter domain-containing protein</fullName>
    </recommendedName>
</protein>
<dbReference type="PROSITE" id="PS00211">
    <property type="entry name" value="ABC_TRANSPORTER_1"/>
    <property type="match status" value="1"/>
</dbReference>
<dbReference type="EMBL" id="CP006935">
    <property type="protein sequence ID" value="AHC40183.1"/>
    <property type="molecule type" value="Genomic_DNA"/>
</dbReference>